<dbReference type="SUPFAM" id="SSF53300">
    <property type="entry name" value="vWA-like"/>
    <property type="match status" value="2"/>
</dbReference>
<keyword evidence="2" id="KW-1185">Reference proteome</keyword>
<dbReference type="Pfam" id="PF00092">
    <property type="entry name" value="VWA"/>
    <property type="match status" value="2"/>
</dbReference>
<accession>A0A8J1XRV7</accession>
<dbReference type="SMART" id="SM00327">
    <property type="entry name" value="VWA"/>
    <property type="match status" value="2"/>
</dbReference>
<dbReference type="InterPro" id="IPR050525">
    <property type="entry name" value="ECM_Assembly_Org"/>
</dbReference>
<protein>
    <submittedName>
        <fullName evidence="1">Uncharacterized protein</fullName>
    </submittedName>
</protein>
<reference evidence="1" key="1">
    <citation type="submission" date="2022-03" db="EMBL/GenBank/DDBJ databases">
        <authorList>
            <person name="Martin C."/>
        </authorList>
    </citation>
    <scope>NUCLEOTIDE SEQUENCE</scope>
</reference>
<organism evidence="1 2">
    <name type="scientific">Owenia fusiformis</name>
    <name type="common">Polychaete worm</name>
    <dbReference type="NCBI Taxonomy" id="6347"/>
    <lineage>
        <taxon>Eukaryota</taxon>
        <taxon>Metazoa</taxon>
        <taxon>Spiralia</taxon>
        <taxon>Lophotrochozoa</taxon>
        <taxon>Annelida</taxon>
        <taxon>Polychaeta</taxon>
        <taxon>Sedentaria</taxon>
        <taxon>Canalipalpata</taxon>
        <taxon>Sabellida</taxon>
        <taxon>Oweniida</taxon>
        <taxon>Oweniidae</taxon>
        <taxon>Owenia</taxon>
    </lineage>
</organism>
<sequence>MKGIVAVPMAILHRVCYVAFVLIYDNFQVIAEEGSMIDGARIPDTVTPFRTPVCADIMLLFDTSCSIIEPDKERIIDVVKRFYSAINSVPMDDTSEGSVRLGAATFSKGIGHQFFLNDNIGSDAILSALSSTNMSDLGCKTHTHHAIESLYTTYFGNSSLGDRDDAEYPNVALIFTDSRSFPKRNEKKAIANAAIAKEKGIHIGIVLVPNKFGKPPREKEVEMVPSDPVEDNTYDIDNDELIEELNGDMSRMFPCPPIMMSDERVCADVLFIFDISCSIMEAHKQASLQVAREIVQLVVGDVRYSAMTYDEDAYLQFSSSEHGGNIQAVLDDLTGMDMAEVNCKTKTHSALAYTLDFVFNDNKSIDRDDKTYPDIVILFNDGLTAPLKERDRTIEAARALKNNGIDIFLVKLWNNRGKDGRPEFQAIPTFQEYLLPGINQGFLDDDPRSVAGVADNIAMQLNRYQCPT</sequence>
<proteinExistence type="predicted"/>
<dbReference type="Gene3D" id="3.40.50.410">
    <property type="entry name" value="von Willebrand factor, type A domain"/>
    <property type="match status" value="2"/>
</dbReference>
<dbReference type="Proteomes" id="UP000749559">
    <property type="component" value="Unassembled WGS sequence"/>
</dbReference>
<dbReference type="AlphaFoldDB" id="A0A8J1XRV7"/>
<dbReference type="PROSITE" id="PS50234">
    <property type="entry name" value="VWFA"/>
    <property type="match status" value="2"/>
</dbReference>
<dbReference type="PANTHER" id="PTHR24020:SF84">
    <property type="entry name" value="VWFA DOMAIN-CONTAINING PROTEIN"/>
    <property type="match status" value="1"/>
</dbReference>
<evidence type="ECO:0000313" key="2">
    <source>
        <dbReference type="Proteomes" id="UP000749559"/>
    </source>
</evidence>
<dbReference type="InterPro" id="IPR002035">
    <property type="entry name" value="VWF_A"/>
</dbReference>
<gene>
    <name evidence="1" type="ORF">OFUS_LOCUS14839</name>
</gene>
<dbReference type="InterPro" id="IPR036465">
    <property type="entry name" value="vWFA_dom_sf"/>
</dbReference>
<evidence type="ECO:0000313" key="1">
    <source>
        <dbReference type="EMBL" id="CAH1789493.1"/>
    </source>
</evidence>
<dbReference type="PANTHER" id="PTHR24020">
    <property type="entry name" value="COLLAGEN ALPHA"/>
    <property type="match status" value="1"/>
</dbReference>
<name>A0A8J1XRV7_OWEFU</name>
<comment type="caution">
    <text evidence="1">The sequence shown here is derived from an EMBL/GenBank/DDBJ whole genome shotgun (WGS) entry which is preliminary data.</text>
</comment>
<dbReference type="EMBL" id="CAIIXF020000007">
    <property type="protein sequence ID" value="CAH1789493.1"/>
    <property type="molecule type" value="Genomic_DNA"/>
</dbReference>